<feature type="region of interest" description="Disordered" evidence="2">
    <location>
        <begin position="1"/>
        <end position="21"/>
    </location>
</feature>
<gene>
    <name evidence="3" type="ORF">MCOR_41618</name>
</gene>
<dbReference type="AlphaFoldDB" id="A0A6J8DKU8"/>
<reference evidence="3 4" key="1">
    <citation type="submission" date="2020-06" db="EMBL/GenBank/DDBJ databases">
        <authorList>
            <person name="Li R."/>
            <person name="Bekaert M."/>
        </authorList>
    </citation>
    <scope>NUCLEOTIDE SEQUENCE [LARGE SCALE GENOMIC DNA]</scope>
    <source>
        <strain evidence="4">wild</strain>
    </source>
</reference>
<dbReference type="PANTHER" id="PTHR14778">
    <property type="entry name" value="KINETOCHORE-ASSOCIATED PROTEIN DSN1 HOMOLOG"/>
    <property type="match status" value="1"/>
</dbReference>
<dbReference type="GO" id="GO:0051301">
    <property type="term" value="P:cell division"/>
    <property type="evidence" value="ECO:0007669"/>
    <property type="project" value="InterPro"/>
</dbReference>
<dbReference type="GO" id="GO:0000444">
    <property type="term" value="C:MIS12/MIND type complex"/>
    <property type="evidence" value="ECO:0007669"/>
    <property type="project" value="InterPro"/>
</dbReference>
<dbReference type="EMBL" id="CACVKT020007517">
    <property type="protein sequence ID" value="CAC5408202.1"/>
    <property type="molecule type" value="Genomic_DNA"/>
</dbReference>
<evidence type="ECO:0000256" key="2">
    <source>
        <dbReference type="SAM" id="MobiDB-lite"/>
    </source>
</evidence>
<evidence type="ECO:0000313" key="4">
    <source>
        <dbReference type="Proteomes" id="UP000507470"/>
    </source>
</evidence>
<keyword evidence="1" id="KW-0175">Coiled coil</keyword>
<dbReference type="Proteomes" id="UP000507470">
    <property type="component" value="Unassembled WGS sequence"/>
</dbReference>
<proteinExistence type="predicted"/>
<dbReference type="PANTHER" id="PTHR14778:SF2">
    <property type="entry name" value="KINETOCHORE-ASSOCIATED PROTEIN DSN1 HOMOLOG"/>
    <property type="match status" value="1"/>
</dbReference>
<accession>A0A6J8DKU8</accession>
<evidence type="ECO:0000256" key="1">
    <source>
        <dbReference type="SAM" id="Coils"/>
    </source>
</evidence>
<sequence>MSDNTRKSPRRKSKRRSSFAASRINILQQGTSGEELYQEIDNSKPPDERLIMLTKVCLEYTLKKMEDQMTGCRDFSAYKREVEEAVLRKIADMEVKGVFKEASEKESMLPNPINSELDSAIEEMKAKISRLQEETNKWDQLVTETENKISECDQLSKQPHLTELDISDTLKAQSGKYLCNRLDYNSLLADLNQSCQKICLLVGMSLLRIRSQLSGDMFSELDLSCQKTCLLVHDHTRVVNRLDTAFKHISSNINKQVLHMKESQQPLETPRRVMQSLLSFPTPK</sequence>
<dbReference type="Pfam" id="PF08202">
    <property type="entry name" value="MIS13"/>
    <property type="match status" value="1"/>
</dbReference>
<organism evidence="3 4">
    <name type="scientific">Mytilus coruscus</name>
    <name type="common">Sea mussel</name>
    <dbReference type="NCBI Taxonomy" id="42192"/>
    <lineage>
        <taxon>Eukaryota</taxon>
        <taxon>Metazoa</taxon>
        <taxon>Spiralia</taxon>
        <taxon>Lophotrochozoa</taxon>
        <taxon>Mollusca</taxon>
        <taxon>Bivalvia</taxon>
        <taxon>Autobranchia</taxon>
        <taxon>Pteriomorphia</taxon>
        <taxon>Mytilida</taxon>
        <taxon>Mytiloidea</taxon>
        <taxon>Mytilidae</taxon>
        <taxon>Mytilinae</taxon>
        <taxon>Mytilus</taxon>
    </lineage>
</organism>
<dbReference type="OrthoDB" id="6090283at2759"/>
<name>A0A6J8DKU8_MYTCO</name>
<dbReference type="GO" id="GO:0007059">
    <property type="term" value="P:chromosome segregation"/>
    <property type="evidence" value="ECO:0007669"/>
    <property type="project" value="InterPro"/>
</dbReference>
<evidence type="ECO:0000313" key="3">
    <source>
        <dbReference type="EMBL" id="CAC5408202.1"/>
    </source>
</evidence>
<dbReference type="InterPro" id="IPR013218">
    <property type="entry name" value="Dsn1/Mis13"/>
</dbReference>
<protein>
    <submittedName>
        <fullName evidence="3">Uncharacterized protein</fullName>
    </submittedName>
</protein>
<keyword evidence="4" id="KW-1185">Reference proteome</keyword>
<feature type="compositionally biased region" description="Basic residues" evidence="2">
    <location>
        <begin position="7"/>
        <end position="17"/>
    </location>
</feature>
<feature type="coiled-coil region" evidence="1">
    <location>
        <begin position="114"/>
        <end position="148"/>
    </location>
</feature>